<gene>
    <name evidence="6" type="ORF">DN752_13300</name>
</gene>
<comment type="subcellular location">
    <subcellularLocation>
        <location evidence="1">Membrane</location>
        <topology evidence="1">Multi-pass membrane protein</topology>
    </subcellularLocation>
</comment>
<dbReference type="AlphaFoldDB" id="A0A2Z4IK09"/>
<accession>A0A2Z4IK09</accession>
<feature type="transmembrane region" description="Helical" evidence="5">
    <location>
        <begin position="7"/>
        <end position="25"/>
    </location>
</feature>
<feature type="transmembrane region" description="Helical" evidence="5">
    <location>
        <begin position="97"/>
        <end position="115"/>
    </location>
</feature>
<dbReference type="Pfam" id="PF13564">
    <property type="entry name" value="DoxX_2"/>
    <property type="match status" value="1"/>
</dbReference>
<dbReference type="InterPro" id="IPR032808">
    <property type="entry name" value="DoxX"/>
</dbReference>
<dbReference type="EMBL" id="CP030041">
    <property type="protein sequence ID" value="AWW31020.1"/>
    <property type="molecule type" value="Genomic_DNA"/>
</dbReference>
<dbReference type="RefSeq" id="WP_112784397.1">
    <property type="nucleotide sequence ID" value="NZ_CP030041.1"/>
</dbReference>
<feature type="transmembrane region" description="Helical" evidence="5">
    <location>
        <begin position="72"/>
        <end position="91"/>
    </location>
</feature>
<evidence type="ECO:0000256" key="2">
    <source>
        <dbReference type="ARBA" id="ARBA00022692"/>
    </source>
</evidence>
<keyword evidence="3 5" id="KW-1133">Transmembrane helix</keyword>
<dbReference type="GO" id="GO:0016020">
    <property type="term" value="C:membrane"/>
    <property type="evidence" value="ECO:0007669"/>
    <property type="project" value="UniProtKB-SubCell"/>
</dbReference>
<protein>
    <submittedName>
        <fullName evidence="6">DoxX family protein</fullName>
    </submittedName>
</protein>
<evidence type="ECO:0000256" key="4">
    <source>
        <dbReference type="ARBA" id="ARBA00023136"/>
    </source>
</evidence>
<keyword evidence="2 5" id="KW-0812">Transmembrane</keyword>
<evidence type="ECO:0000313" key="7">
    <source>
        <dbReference type="Proteomes" id="UP000248688"/>
    </source>
</evidence>
<dbReference type="OrthoDB" id="7960583at2"/>
<evidence type="ECO:0000256" key="1">
    <source>
        <dbReference type="ARBA" id="ARBA00004141"/>
    </source>
</evidence>
<keyword evidence="7" id="KW-1185">Reference proteome</keyword>
<dbReference type="Proteomes" id="UP000248688">
    <property type="component" value="Chromosome"/>
</dbReference>
<dbReference type="KEGG" id="est:DN752_13300"/>
<keyword evidence="4 5" id="KW-0472">Membrane</keyword>
<name>A0A2Z4IK09_9BACT</name>
<reference evidence="6 7" key="1">
    <citation type="submission" date="2018-06" db="EMBL/GenBank/DDBJ databases">
        <title>Echinicola strongylocentroti sp. nov., isolated from a sea urchin Strongylocentrotus intermedius.</title>
        <authorList>
            <person name="Bae S.S."/>
        </authorList>
    </citation>
    <scope>NUCLEOTIDE SEQUENCE [LARGE SCALE GENOMIC DNA]</scope>
    <source>
        <strain evidence="6 7">MEBiC08714</strain>
    </source>
</reference>
<organism evidence="6 7">
    <name type="scientific">Echinicola strongylocentroti</name>
    <dbReference type="NCBI Taxonomy" id="1795355"/>
    <lineage>
        <taxon>Bacteria</taxon>
        <taxon>Pseudomonadati</taxon>
        <taxon>Bacteroidota</taxon>
        <taxon>Cytophagia</taxon>
        <taxon>Cytophagales</taxon>
        <taxon>Cyclobacteriaceae</taxon>
        <taxon>Echinicola</taxon>
    </lineage>
</organism>
<evidence type="ECO:0000256" key="5">
    <source>
        <dbReference type="SAM" id="Phobius"/>
    </source>
</evidence>
<sequence>MKKDKIIYWAATWIIFLWEGVMPALTSHTELAVEGIRHLGYPDYFRVLLVIFKTLGGLAIILPMVPTRIKEWAYTGFGITLISACVSHWAVDGFGGQTLFPVIIFGILALSYLYYHRIQLPKSPSATGTTGTTKI</sequence>
<evidence type="ECO:0000256" key="3">
    <source>
        <dbReference type="ARBA" id="ARBA00022989"/>
    </source>
</evidence>
<evidence type="ECO:0000313" key="6">
    <source>
        <dbReference type="EMBL" id="AWW31020.1"/>
    </source>
</evidence>
<proteinExistence type="predicted"/>
<feature type="transmembrane region" description="Helical" evidence="5">
    <location>
        <begin position="45"/>
        <end position="65"/>
    </location>
</feature>